<dbReference type="PANTHER" id="PTHR39267:SF1">
    <property type="entry name" value="SURVIVAL MOTOR NEURON PROTEIN"/>
    <property type="match status" value="1"/>
</dbReference>
<comment type="caution">
    <text evidence="1">The sequence shown here is derived from an EMBL/GenBank/DDBJ whole genome shotgun (WGS) entry which is preliminary data.</text>
</comment>
<dbReference type="PANTHER" id="PTHR39267">
    <property type="entry name" value="SURVIVAL MOTOR NEURON-LIKE PROTEIN 1"/>
    <property type="match status" value="1"/>
</dbReference>
<sequence>MPYHQDVATNEIPVADTQTSYGPYGNDQRNIEYNNLLNQYYELEEKRLQVLQQLQHANYWNPQNPAQSGEYQTEIVLSNHATENYSQHPCSWRSCHCATVPVIPTACVTCCPSPGLSDSCSQGCLALAPHHFSDGQGYGQSGLCSSCPSCIVDVSKKINVTDDNLTKIGMKAAEKVLSSVKSKSSLVSAVCEGK</sequence>
<evidence type="ECO:0000313" key="2">
    <source>
        <dbReference type="Proteomes" id="UP000734854"/>
    </source>
</evidence>
<keyword evidence="2" id="KW-1185">Reference proteome</keyword>
<proteinExistence type="predicted"/>
<gene>
    <name evidence="1" type="ORF">ZIOFF_018719</name>
</gene>
<name>A0A8J5LMB9_ZINOF</name>
<protein>
    <submittedName>
        <fullName evidence="1">Uncharacterized protein</fullName>
    </submittedName>
</protein>
<dbReference type="EMBL" id="JACMSC010000005">
    <property type="protein sequence ID" value="KAG6521594.1"/>
    <property type="molecule type" value="Genomic_DNA"/>
</dbReference>
<accession>A0A8J5LMB9</accession>
<dbReference type="InterPro" id="IPR040424">
    <property type="entry name" value="Smn1"/>
</dbReference>
<dbReference type="AlphaFoldDB" id="A0A8J5LMB9"/>
<organism evidence="1 2">
    <name type="scientific">Zingiber officinale</name>
    <name type="common">Ginger</name>
    <name type="synonym">Amomum zingiber</name>
    <dbReference type="NCBI Taxonomy" id="94328"/>
    <lineage>
        <taxon>Eukaryota</taxon>
        <taxon>Viridiplantae</taxon>
        <taxon>Streptophyta</taxon>
        <taxon>Embryophyta</taxon>
        <taxon>Tracheophyta</taxon>
        <taxon>Spermatophyta</taxon>
        <taxon>Magnoliopsida</taxon>
        <taxon>Liliopsida</taxon>
        <taxon>Zingiberales</taxon>
        <taxon>Zingiberaceae</taxon>
        <taxon>Zingiber</taxon>
    </lineage>
</organism>
<reference evidence="1 2" key="1">
    <citation type="submission" date="2020-08" db="EMBL/GenBank/DDBJ databases">
        <title>Plant Genome Project.</title>
        <authorList>
            <person name="Zhang R.-G."/>
        </authorList>
    </citation>
    <scope>NUCLEOTIDE SEQUENCE [LARGE SCALE GENOMIC DNA]</scope>
    <source>
        <tissue evidence="1">Rhizome</tissue>
    </source>
</reference>
<evidence type="ECO:0000313" key="1">
    <source>
        <dbReference type="EMBL" id="KAG6521594.1"/>
    </source>
</evidence>
<dbReference type="Proteomes" id="UP000734854">
    <property type="component" value="Unassembled WGS sequence"/>
</dbReference>